<keyword evidence="4" id="KW-0509">mRNA transport</keyword>
<dbReference type="InterPro" id="IPR013598">
    <property type="entry name" value="Exportin-1/Importin-b-like"/>
</dbReference>
<dbReference type="InterPro" id="IPR016024">
    <property type="entry name" value="ARM-type_fold"/>
</dbReference>
<keyword evidence="3" id="KW-0813">Transport</keyword>
<evidence type="ECO:0000256" key="1">
    <source>
        <dbReference type="ARBA" id="ARBA00004123"/>
    </source>
</evidence>
<dbReference type="SMART" id="SM01102">
    <property type="entry name" value="CRM1_C"/>
    <property type="match status" value="1"/>
</dbReference>
<evidence type="ECO:0000256" key="2">
    <source>
        <dbReference type="ARBA" id="ARBA00009466"/>
    </source>
</evidence>
<evidence type="ECO:0000256" key="3">
    <source>
        <dbReference type="ARBA" id="ARBA00022448"/>
    </source>
</evidence>
<proteinExistence type="inferred from homology"/>
<dbReference type="Pfam" id="PF18784">
    <property type="entry name" value="CRM1_repeat_2"/>
    <property type="match status" value="1"/>
</dbReference>
<dbReference type="Proteomes" id="UP000009168">
    <property type="component" value="Unassembled WGS sequence"/>
</dbReference>
<evidence type="ECO:0000256" key="6">
    <source>
        <dbReference type="ARBA" id="ARBA00023242"/>
    </source>
</evidence>
<evidence type="ECO:0000256" key="4">
    <source>
        <dbReference type="ARBA" id="ARBA00022816"/>
    </source>
</evidence>
<dbReference type="RefSeq" id="XP_001008327.2">
    <property type="nucleotide sequence ID" value="XM_001008327.2"/>
</dbReference>
<dbReference type="InterPro" id="IPR041123">
    <property type="entry name" value="CRM1_repeat"/>
</dbReference>
<dbReference type="EMBL" id="GG662845">
    <property type="protein sequence ID" value="EAR88082.2"/>
    <property type="molecule type" value="Genomic_DNA"/>
</dbReference>
<dbReference type="Pfam" id="PF08389">
    <property type="entry name" value="Xpo1"/>
    <property type="match status" value="1"/>
</dbReference>
<dbReference type="GO" id="GO:0000056">
    <property type="term" value="P:ribosomal small subunit export from nucleus"/>
    <property type="evidence" value="ECO:0007669"/>
    <property type="project" value="TreeGrafter"/>
</dbReference>
<gene>
    <name evidence="9" type="ORF">TTHERM_00013480</name>
</gene>
<dbReference type="FunFam" id="1.25.10.10:FF:001255">
    <property type="entry name" value="Exportin 1"/>
    <property type="match status" value="1"/>
</dbReference>
<dbReference type="GO" id="GO:0000055">
    <property type="term" value="P:ribosomal large subunit export from nucleus"/>
    <property type="evidence" value="ECO:0007669"/>
    <property type="project" value="TreeGrafter"/>
</dbReference>
<dbReference type="eggNOG" id="KOG2020">
    <property type="taxonomic scope" value="Eukaryota"/>
</dbReference>
<comment type="similarity">
    <text evidence="2">Belongs to the exportin family.</text>
</comment>
<organism evidence="9 10">
    <name type="scientific">Tetrahymena thermophila (strain SB210)</name>
    <dbReference type="NCBI Taxonomy" id="312017"/>
    <lineage>
        <taxon>Eukaryota</taxon>
        <taxon>Sar</taxon>
        <taxon>Alveolata</taxon>
        <taxon>Ciliophora</taxon>
        <taxon>Intramacronucleata</taxon>
        <taxon>Oligohymenophorea</taxon>
        <taxon>Hymenostomatida</taxon>
        <taxon>Tetrahymenina</taxon>
        <taxon>Tetrahymenidae</taxon>
        <taxon>Tetrahymena</taxon>
    </lineage>
</organism>
<dbReference type="OrthoDB" id="27218at2759"/>
<dbReference type="InterPro" id="IPR001494">
    <property type="entry name" value="Importin-beta_N"/>
</dbReference>
<dbReference type="GO" id="GO:0006611">
    <property type="term" value="P:protein export from nucleus"/>
    <property type="evidence" value="ECO:0007669"/>
    <property type="project" value="InterPro"/>
</dbReference>
<name>Q22RP0_TETTS</name>
<dbReference type="Pfam" id="PF18777">
    <property type="entry name" value="CRM1_repeat"/>
    <property type="match status" value="1"/>
</dbReference>
<keyword evidence="6" id="KW-0539">Nucleus</keyword>
<sequence>MMQNYPPEIQSLFQSQKLDQQKVQILDQVTKLMACGDNQKMQMAQQVWKDLKENTEFWVNVDIVLETSSDYQTKILTLVLMEDTIKQKWQALPQQTQENLKNYILAFVFRQSQQPNPTRDSLTLLNKCNSIIIQILKFEWNSTWKNFIPDICQTSRTDPNICENSLHLLKMLSEEIFDYSKNEMTSQQIIQLKSTMNEQFQHIYELCYYITSNSAQNLNAVKPSLIKACLETFHVYLSWIPLGFIIDTDMADIFLFFVVQTDFKEVAIKCLTEIILLKLDICQNTNEVLKMKNKILDVYFKFITKISESILPYNISLQNQRKTLQTHNQFRQIDKFDSICTSIVIFLTSFFQTHLDWIEELANDFQNPDRVMMVESIDRGLQYIVGINEIEDENIFKTCVDFWHFFTSDFYKKTNKLKNTQNQNGGQISNQFFNVMRLNLTPEANNDAMTIQKTIYPKIMTQVRTIIISRMAKPQEVLIVIEEGVPVKEELVDTENNSLYDLLKEILINLSKLDWSDMSRILLSKLEKQLDGSEWSYDNLNSLCWAIGSISGSVKSEEERALLIQVIKGLLNLTDTRKQKESKAVVASNIMYVVSQYPVFLKTNWSFLRTVVKKLFEFMGETFPGVMEMAVNTFLTVSQKCAEEFVKAQQEKTQVSKNQTKMNETEPYIQTLIRTIDEKAAILEPQYRLTFYEAIGYIINAESDSQKQQVYLESSLRSQLENWKQIIFNAQQSPAILDKDVAIQQISLFLKINERICSSVGFCYVFILGQISLGMNEIYKFYSQNINQQVQQVGKQVMNYSTVKKQRTIRKDIIKLYICFFKWCRKDTPLFQPTTVAQSLIEPLQQLLVDYVNCLEDCREPELLTLYQVIFENMAEYIQPLIPDTLKGIFMATLGMISKDFSSFPDHRIAFFKLLKAVVQNAIEALFNIPSDSFKTMIDCIVWAFKHHITEISDIGLDVLIYIMKQVNTNQGIANQFYQIYYLNILKDIVEVLTDGFHKSGFKQQCTIFQMLIGIVKAQFLTVPIIEGQTIDNATYVYEFLTNALSNHFSNVSLQKTQYHIKNLFDKYENPHDFKVELRDYLINLTMYSNDNEHLYDKNEIQQLQQQQIPQSQ</sequence>
<dbReference type="GeneID" id="7823225"/>
<dbReference type="AlphaFoldDB" id="Q22RP0"/>
<dbReference type="PROSITE" id="PS50166">
    <property type="entry name" value="IMPORTIN_B_NT"/>
    <property type="match status" value="1"/>
</dbReference>
<dbReference type="InterPro" id="IPR011989">
    <property type="entry name" value="ARM-like"/>
</dbReference>
<evidence type="ECO:0000313" key="9">
    <source>
        <dbReference type="EMBL" id="EAR88082.2"/>
    </source>
</evidence>
<comment type="subcellular location">
    <subcellularLocation>
        <location evidence="1">Nucleus</location>
    </subcellularLocation>
</comment>
<dbReference type="InterPro" id="IPR014877">
    <property type="entry name" value="XPO1_C_dom"/>
</dbReference>
<dbReference type="GO" id="GO:0031267">
    <property type="term" value="F:small GTPase binding"/>
    <property type="evidence" value="ECO:0007669"/>
    <property type="project" value="InterPro"/>
</dbReference>
<evidence type="ECO:0000313" key="10">
    <source>
        <dbReference type="Proteomes" id="UP000009168"/>
    </source>
</evidence>
<keyword evidence="5" id="KW-0653">Protein transport</keyword>
<dbReference type="GO" id="GO:0051028">
    <property type="term" value="P:mRNA transport"/>
    <property type="evidence" value="ECO:0007669"/>
    <property type="project" value="UniProtKB-KW"/>
</dbReference>
<feature type="domain" description="Importin N-terminal" evidence="8">
    <location>
        <begin position="44"/>
        <end position="110"/>
    </location>
</feature>
<reference evidence="10" key="1">
    <citation type="journal article" date="2006" name="PLoS Biol.">
        <title>Macronuclear genome sequence of the ciliate Tetrahymena thermophila, a model eukaryote.</title>
        <authorList>
            <person name="Eisen J.A."/>
            <person name="Coyne R.S."/>
            <person name="Wu M."/>
            <person name="Wu D."/>
            <person name="Thiagarajan M."/>
            <person name="Wortman J.R."/>
            <person name="Badger J.H."/>
            <person name="Ren Q."/>
            <person name="Amedeo P."/>
            <person name="Jones K.M."/>
            <person name="Tallon L.J."/>
            <person name="Delcher A.L."/>
            <person name="Salzberg S.L."/>
            <person name="Silva J.C."/>
            <person name="Haas B.J."/>
            <person name="Majoros W.H."/>
            <person name="Farzad M."/>
            <person name="Carlton J.M."/>
            <person name="Smith R.K. Jr."/>
            <person name="Garg J."/>
            <person name="Pearlman R.E."/>
            <person name="Karrer K.M."/>
            <person name="Sun L."/>
            <person name="Manning G."/>
            <person name="Elde N.C."/>
            <person name="Turkewitz A.P."/>
            <person name="Asai D.J."/>
            <person name="Wilkes D.E."/>
            <person name="Wang Y."/>
            <person name="Cai H."/>
            <person name="Collins K."/>
            <person name="Stewart B.A."/>
            <person name="Lee S.R."/>
            <person name="Wilamowska K."/>
            <person name="Weinberg Z."/>
            <person name="Ruzzo W.L."/>
            <person name="Wloga D."/>
            <person name="Gaertig J."/>
            <person name="Frankel J."/>
            <person name="Tsao C.-C."/>
            <person name="Gorovsky M.A."/>
            <person name="Keeling P.J."/>
            <person name="Waller R.F."/>
            <person name="Patron N.J."/>
            <person name="Cherry J.M."/>
            <person name="Stover N.A."/>
            <person name="Krieger C.J."/>
            <person name="del Toro C."/>
            <person name="Ryder H.F."/>
            <person name="Williamson S.C."/>
            <person name="Barbeau R.A."/>
            <person name="Hamilton E.P."/>
            <person name="Orias E."/>
        </authorList>
    </citation>
    <scope>NUCLEOTIDE SEQUENCE [LARGE SCALE GENOMIC DNA]</scope>
    <source>
        <strain evidence="10">SB210</strain>
    </source>
</reference>
<dbReference type="SUPFAM" id="SSF48371">
    <property type="entry name" value="ARM repeat"/>
    <property type="match status" value="2"/>
</dbReference>
<dbReference type="Pfam" id="PF18787">
    <property type="entry name" value="CRM1_repeat_3"/>
    <property type="match status" value="1"/>
</dbReference>
<dbReference type="InterPro" id="IPR041235">
    <property type="entry name" value="Exp1_repeat_2"/>
</dbReference>
<dbReference type="InParanoid" id="Q22RP0"/>
<dbReference type="PANTHER" id="PTHR11223:SF2">
    <property type="entry name" value="EXPORTIN-1"/>
    <property type="match status" value="1"/>
</dbReference>
<dbReference type="InterPro" id="IPR040485">
    <property type="entry name" value="XPO1_repeat_3"/>
</dbReference>
<dbReference type="GO" id="GO:0005634">
    <property type="term" value="C:nucleus"/>
    <property type="evidence" value="ECO:0007669"/>
    <property type="project" value="UniProtKB-SubCell"/>
</dbReference>
<evidence type="ECO:0000256" key="5">
    <source>
        <dbReference type="ARBA" id="ARBA00022927"/>
    </source>
</evidence>
<keyword evidence="10" id="KW-1185">Reference proteome</keyword>
<dbReference type="GO" id="GO:0005049">
    <property type="term" value="F:nuclear export signal receptor activity"/>
    <property type="evidence" value="ECO:0007669"/>
    <property type="project" value="InterPro"/>
</dbReference>
<evidence type="ECO:0000259" key="8">
    <source>
        <dbReference type="PROSITE" id="PS50166"/>
    </source>
</evidence>
<dbReference type="STRING" id="312017.Q22RP0"/>
<dbReference type="HOGENOM" id="CLU_011906_0_0_1"/>
<dbReference type="GO" id="GO:0005737">
    <property type="term" value="C:cytoplasm"/>
    <property type="evidence" value="ECO:0007669"/>
    <property type="project" value="TreeGrafter"/>
</dbReference>
<evidence type="ECO:0000256" key="7">
    <source>
        <dbReference type="ARBA" id="ARBA00073514"/>
    </source>
</evidence>
<dbReference type="Gene3D" id="1.25.10.10">
    <property type="entry name" value="Leucine-rich Repeat Variant"/>
    <property type="match status" value="1"/>
</dbReference>
<protein>
    <recommendedName>
        <fullName evidence="7">Exportin-1</fullName>
    </recommendedName>
</protein>
<dbReference type="KEGG" id="tet:TTHERM_00013480"/>
<accession>Q22RP0</accession>
<dbReference type="PANTHER" id="PTHR11223">
    <property type="entry name" value="EXPORTIN 1/5"/>
    <property type="match status" value="1"/>
</dbReference>
<dbReference type="InterPro" id="IPR045065">
    <property type="entry name" value="XPO1/5"/>
</dbReference>
<dbReference type="FunCoup" id="Q22RP0">
    <property type="interactions" value="797"/>
</dbReference>
<dbReference type="Pfam" id="PF08767">
    <property type="entry name" value="CRM1_C"/>
    <property type="match status" value="1"/>
</dbReference>
<dbReference type="Pfam" id="PF03810">
    <property type="entry name" value="IBN_N"/>
    <property type="match status" value="1"/>
</dbReference>